<feature type="transmembrane region" description="Helical" evidence="6">
    <location>
        <begin position="6"/>
        <end position="31"/>
    </location>
</feature>
<protein>
    <submittedName>
        <fullName evidence="8">Unannotated protein</fullName>
    </submittedName>
</protein>
<dbReference type="EMBL" id="CAEZUR010000007">
    <property type="protein sequence ID" value="CAB4601277.1"/>
    <property type="molecule type" value="Genomic_DNA"/>
</dbReference>
<dbReference type="EMBL" id="CAEZSN010000039">
    <property type="protein sequence ID" value="CAB4540380.1"/>
    <property type="molecule type" value="Genomic_DNA"/>
</dbReference>
<keyword evidence="3 6" id="KW-0812">Transmembrane</keyword>
<name>A0A6J6GJ64_9ZZZZ</name>
<dbReference type="AlphaFoldDB" id="A0A6J6GJ64"/>
<dbReference type="GO" id="GO:0015658">
    <property type="term" value="F:branched-chain amino acid transmembrane transporter activity"/>
    <property type="evidence" value="ECO:0007669"/>
    <property type="project" value="InterPro"/>
</dbReference>
<feature type="transmembrane region" description="Helical" evidence="6">
    <location>
        <begin position="264"/>
        <end position="287"/>
    </location>
</feature>
<dbReference type="Pfam" id="PF02653">
    <property type="entry name" value="BPD_transp_2"/>
    <property type="match status" value="1"/>
</dbReference>
<gene>
    <name evidence="7" type="ORF">UFOPK1433_00469</name>
    <name evidence="8" type="ORF">UFOPK1843_00159</name>
</gene>
<dbReference type="InterPro" id="IPR001851">
    <property type="entry name" value="ABC_transp_permease"/>
</dbReference>
<feature type="transmembrane region" description="Helical" evidence="6">
    <location>
        <begin position="38"/>
        <end position="59"/>
    </location>
</feature>
<sequence length="327" mass="35747">MDWIQTFNLTVGVILDPLTAAYILCAIGLSVHFGFTGLLNFGQAAFAAVGAYGMAIGYLTLKLPLLVAMGFALLCVVVFALILGVPTLRLRADYLAIVTIAASEVFRYLMSTSAFKEVTGGSNGLSQFGYDFFDWNPIPDGQYTFGPFNWTADQFWLRVFSFGLVGIATLLVWLMMRSPWGRVLKGIREDEDAVRSLGKNVFSYKLQSLIIGGLFAGMGGIVFVLSMSNVQPQTWVTNFTFMVWTVLLLGGAASMLGPIAGGMVFFALWVFVNEILAGMSAIGWLPFLDPAQVGQVRFILIGLALMLLVIFRPQGMFGNKKELRFNG</sequence>
<evidence type="ECO:0000313" key="8">
    <source>
        <dbReference type="EMBL" id="CAB4601277.1"/>
    </source>
</evidence>
<dbReference type="GO" id="GO:0005886">
    <property type="term" value="C:plasma membrane"/>
    <property type="evidence" value="ECO:0007669"/>
    <property type="project" value="UniProtKB-SubCell"/>
</dbReference>
<keyword evidence="5 6" id="KW-0472">Membrane</keyword>
<comment type="subcellular location">
    <subcellularLocation>
        <location evidence="1">Cell membrane</location>
        <topology evidence="1">Multi-pass membrane protein</topology>
    </subcellularLocation>
</comment>
<reference evidence="8" key="1">
    <citation type="submission" date="2020-05" db="EMBL/GenBank/DDBJ databases">
        <authorList>
            <person name="Chiriac C."/>
            <person name="Salcher M."/>
            <person name="Ghai R."/>
            <person name="Kavagutti S V."/>
        </authorList>
    </citation>
    <scope>NUCLEOTIDE SEQUENCE</scope>
</reference>
<evidence type="ECO:0000256" key="5">
    <source>
        <dbReference type="ARBA" id="ARBA00023136"/>
    </source>
</evidence>
<organism evidence="8">
    <name type="scientific">freshwater metagenome</name>
    <dbReference type="NCBI Taxonomy" id="449393"/>
    <lineage>
        <taxon>unclassified sequences</taxon>
        <taxon>metagenomes</taxon>
        <taxon>ecological metagenomes</taxon>
    </lineage>
</organism>
<proteinExistence type="predicted"/>
<dbReference type="InterPro" id="IPR043428">
    <property type="entry name" value="LivM-like"/>
</dbReference>
<evidence type="ECO:0000256" key="6">
    <source>
        <dbReference type="SAM" id="Phobius"/>
    </source>
</evidence>
<keyword evidence="4 6" id="KW-1133">Transmembrane helix</keyword>
<evidence type="ECO:0000313" key="7">
    <source>
        <dbReference type="EMBL" id="CAB4540380.1"/>
    </source>
</evidence>
<dbReference type="PANTHER" id="PTHR30482:SF10">
    <property type="entry name" value="HIGH-AFFINITY BRANCHED-CHAIN AMINO ACID TRANSPORT PROTEIN BRAE"/>
    <property type="match status" value="1"/>
</dbReference>
<dbReference type="CDD" id="cd06581">
    <property type="entry name" value="TM_PBP1_LivM_like"/>
    <property type="match status" value="1"/>
</dbReference>
<evidence type="ECO:0000256" key="2">
    <source>
        <dbReference type="ARBA" id="ARBA00022475"/>
    </source>
</evidence>
<accession>A0A6J6GJ64</accession>
<feature type="transmembrane region" description="Helical" evidence="6">
    <location>
        <begin position="239"/>
        <end position="257"/>
    </location>
</feature>
<feature type="transmembrane region" description="Helical" evidence="6">
    <location>
        <begin position="65"/>
        <end position="85"/>
    </location>
</feature>
<evidence type="ECO:0000256" key="4">
    <source>
        <dbReference type="ARBA" id="ARBA00022989"/>
    </source>
</evidence>
<feature type="transmembrane region" description="Helical" evidence="6">
    <location>
        <begin position="209"/>
        <end position="227"/>
    </location>
</feature>
<evidence type="ECO:0000256" key="3">
    <source>
        <dbReference type="ARBA" id="ARBA00022692"/>
    </source>
</evidence>
<feature type="transmembrane region" description="Helical" evidence="6">
    <location>
        <begin position="155"/>
        <end position="176"/>
    </location>
</feature>
<dbReference type="PANTHER" id="PTHR30482">
    <property type="entry name" value="HIGH-AFFINITY BRANCHED-CHAIN AMINO ACID TRANSPORT SYSTEM PERMEASE"/>
    <property type="match status" value="1"/>
</dbReference>
<evidence type="ECO:0000256" key="1">
    <source>
        <dbReference type="ARBA" id="ARBA00004651"/>
    </source>
</evidence>
<keyword evidence="2" id="KW-1003">Cell membrane</keyword>
<feature type="transmembrane region" description="Helical" evidence="6">
    <location>
        <begin position="293"/>
        <end position="311"/>
    </location>
</feature>